<comment type="caution">
    <text evidence="2">The sequence shown here is derived from an EMBL/GenBank/DDBJ whole genome shotgun (WGS) entry which is preliminary data.</text>
</comment>
<dbReference type="STRING" id="333673.A0A3M0JWW8"/>
<dbReference type="Proteomes" id="UP000269221">
    <property type="component" value="Unassembled WGS sequence"/>
</dbReference>
<dbReference type="PANTHER" id="PTHR33332">
    <property type="entry name" value="REVERSE TRANSCRIPTASE DOMAIN-CONTAINING PROTEIN"/>
    <property type="match status" value="1"/>
</dbReference>
<protein>
    <submittedName>
        <fullName evidence="2">Uncharacterized protein</fullName>
    </submittedName>
</protein>
<dbReference type="EMBL" id="QRBI01000123">
    <property type="protein sequence ID" value="RMC05466.1"/>
    <property type="molecule type" value="Genomic_DNA"/>
</dbReference>
<accession>A0A3M0JWW8</accession>
<evidence type="ECO:0000313" key="2">
    <source>
        <dbReference type="EMBL" id="RMC05466.1"/>
    </source>
</evidence>
<evidence type="ECO:0000256" key="1">
    <source>
        <dbReference type="SAM" id="MobiDB-lite"/>
    </source>
</evidence>
<organism evidence="2 3">
    <name type="scientific">Hirundo rustica rustica</name>
    <dbReference type="NCBI Taxonomy" id="333673"/>
    <lineage>
        <taxon>Eukaryota</taxon>
        <taxon>Metazoa</taxon>
        <taxon>Chordata</taxon>
        <taxon>Craniata</taxon>
        <taxon>Vertebrata</taxon>
        <taxon>Euteleostomi</taxon>
        <taxon>Archelosauria</taxon>
        <taxon>Archosauria</taxon>
        <taxon>Dinosauria</taxon>
        <taxon>Saurischia</taxon>
        <taxon>Theropoda</taxon>
        <taxon>Coelurosauria</taxon>
        <taxon>Aves</taxon>
        <taxon>Neognathae</taxon>
        <taxon>Neoaves</taxon>
        <taxon>Telluraves</taxon>
        <taxon>Australaves</taxon>
        <taxon>Passeriformes</taxon>
        <taxon>Sylvioidea</taxon>
        <taxon>Hirundinidae</taxon>
        <taxon>Hirundo</taxon>
    </lineage>
</organism>
<name>A0A3M0JWW8_HIRRU</name>
<keyword evidence="3" id="KW-1185">Reference proteome</keyword>
<reference evidence="2 3" key="1">
    <citation type="submission" date="2018-07" db="EMBL/GenBank/DDBJ databases">
        <title>A high quality draft genome assembly of the barn swallow (H. rustica rustica).</title>
        <authorList>
            <person name="Formenti G."/>
            <person name="Chiara M."/>
            <person name="Poveda L."/>
            <person name="Francoijs K.-J."/>
            <person name="Bonisoli-Alquati A."/>
            <person name="Canova L."/>
            <person name="Gianfranceschi L."/>
            <person name="Horner D.S."/>
            <person name="Saino N."/>
        </authorList>
    </citation>
    <scope>NUCLEOTIDE SEQUENCE [LARGE SCALE GENOMIC DNA]</scope>
    <source>
        <strain evidence="2">Chelidonia</strain>
        <tissue evidence="2">Blood</tissue>
    </source>
</reference>
<feature type="region of interest" description="Disordered" evidence="1">
    <location>
        <begin position="270"/>
        <end position="292"/>
    </location>
</feature>
<gene>
    <name evidence="2" type="ORF">DUI87_18659</name>
</gene>
<dbReference type="AlphaFoldDB" id="A0A3M0JWW8"/>
<proteinExistence type="predicted"/>
<dbReference type="OrthoDB" id="8939918at2759"/>
<evidence type="ECO:0000313" key="3">
    <source>
        <dbReference type="Proteomes" id="UP000269221"/>
    </source>
</evidence>
<sequence>MGIQGTLSKFAENAKLGGSTDLLRSKKVLQRNLNRHDLCAEDNIMRTKRKCWVLHLSPRNPMKPDKLGEEWLKSCSAERDMGVLSMSQQCAQAAKKINGILASMKNSVASRTRAVITLLHSALVRPHLECCVQFWASHFRKDIEVLEHGQRRLVKGSVVEEVCLQCEQANNLFSLVAEFREEVERLRSIRECEREIDWWSSADPSLREAHQDSEDSYASHSQAIEGHLVDEGEWKLVSAWGGNNTNSFRPPSPSQVPLQNRCEALDLESQPDDLDDLEGNYLPSEPPNMIHL</sequence>